<feature type="compositionally biased region" description="Polar residues" evidence="1">
    <location>
        <begin position="700"/>
        <end position="713"/>
    </location>
</feature>
<evidence type="ECO:0000313" key="2">
    <source>
        <dbReference type="EMBL" id="KKN18070.1"/>
    </source>
</evidence>
<organism evidence="2">
    <name type="scientific">marine sediment metagenome</name>
    <dbReference type="NCBI Taxonomy" id="412755"/>
    <lineage>
        <taxon>unclassified sequences</taxon>
        <taxon>metagenomes</taxon>
        <taxon>ecological metagenomes</taxon>
    </lineage>
</organism>
<sequence length="733" mass="82884">MSKPKQNIDDYTVGNFYPEALLVFVSIDENGDPIRNLASAFTTIPDISDITDVQLSLGSTGKLGQFTVRINNANNKYFVADDMEMEITNLKKGTVGTFTSSVDANRIVIEEAEAATTWENVQDFLNNEVFPRVYPDPPEGDDGQTYIVYQDGDEYIYNIISNDSAAAESQDPPVQGENPPPAEEEVTEELTEKQKQDRIVAANRKRFQTERLNLKKVPLSIEEVAELKKKTKHQSAFFEEYGGQLENGRCVFVPMQLMVCLLTRRFKDKNDPEDMIVAFTGFIDSVSEEYDGKASMLRIQGTDVSKLMHITQANVNPSLFQRALPGGGQYKIWSNIFSGQQGWQIIKTLIIGGEDTEGQAIHGAGHFVYNAKYSPDSSTDGKTVEKRAILTGLKFQAAQWDKDGNVIIANDKLDKLFFRPGRVHIQILPFEVSPKGLRDLSVYKKIFGASFQNWQNEYRSHLEIANEVAQLSNYEFYADQFGDIWYHQPRFHNYHILTNDNPEVYIIRDEDIITYQFTESDKDVVSTIYVAGQPNYSEVPPQIMKMTGFYEDSSLLRKYGRRMMSLSHPYITDTSDCFYFAKSWMLRVNAGRFVGTITMLGRPELRMHMPVYIPMRNMIYYIIGISHKFVYGQTFTTTLQLKYGHKPWEILPEILDYGIPDKISSENPSTDSEGTASAQGDKTLALGENVPVTPEPSPPRESTNTPIQNTENFTGYGIANPGVTYPDIPGRSN</sequence>
<gene>
    <name evidence="2" type="ORF">LCGC14_0959480</name>
</gene>
<name>A0A0F9NET3_9ZZZZ</name>
<dbReference type="AlphaFoldDB" id="A0A0F9NET3"/>
<feature type="region of interest" description="Disordered" evidence="1">
    <location>
        <begin position="166"/>
        <end position="185"/>
    </location>
</feature>
<dbReference type="EMBL" id="LAZR01003462">
    <property type="protein sequence ID" value="KKN18070.1"/>
    <property type="molecule type" value="Genomic_DNA"/>
</dbReference>
<feature type="compositionally biased region" description="Polar residues" evidence="1">
    <location>
        <begin position="665"/>
        <end position="680"/>
    </location>
</feature>
<proteinExistence type="predicted"/>
<evidence type="ECO:0000256" key="1">
    <source>
        <dbReference type="SAM" id="MobiDB-lite"/>
    </source>
</evidence>
<feature type="region of interest" description="Disordered" evidence="1">
    <location>
        <begin position="662"/>
        <end position="733"/>
    </location>
</feature>
<accession>A0A0F9NET3</accession>
<protein>
    <submittedName>
        <fullName evidence="2">Uncharacterized protein</fullName>
    </submittedName>
</protein>
<reference evidence="2" key="1">
    <citation type="journal article" date="2015" name="Nature">
        <title>Complex archaea that bridge the gap between prokaryotes and eukaryotes.</title>
        <authorList>
            <person name="Spang A."/>
            <person name="Saw J.H."/>
            <person name="Jorgensen S.L."/>
            <person name="Zaremba-Niedzwiedzka K."/>
            <person name="Martijn J."/>
            <person name="Lind A.E."/>
            <person name="van Eijk R."/>
            <person name="Schleper C."/>
            <person name="Guy L."/>
            <person name="Ettema T.J."/>
        </authorList>
    </citation>
    <scope>NUCLEOTIDE SEQUENCE</scope>
</reference>
<comment type="caution">
    <text evidence="2">The sequence shown here is derived from an EMBL/GenBank/DDBJ whole genome shotgun (WGS) entry which is preliminary data.</text>
</comment>